<feature type="non-terminal residue" evidence="3">
    <location>
        <position position="97"/>
    </location>
</feature>
<dbReference type="InterPro" id="IPR052513">
    <property type="entry name" value="Thioester_dehydratase-like"/>
</dbReference>
<sequence length="97" mass="10862">MQKRISGLPLPVPDLTTEYFWKELQGERLVVQSCSSCTDLYHPPRVICEKCGGNSFRWVPMSGRGIVFSYVVTHQPVHPALDGKTPFATVNIQLDEG</sequence>
<dbReference type="SUPFAM" id="SSF50249">
    <property type="entry name" value="Nucleic acid-binding proteins"/>
    <property type="match status" value="1"/>
</dbReference>
<gene>
    <name evidence="3" type="ORF">METZ01_LOCUS457833</name>
</gene>
<reference evidence="3" key="1">
    <citation type="submission" date="2018-05" db="EMBL/GenBank/DDBJ databases">
        <authorList>
            <person name="Lanie J.A."/>
            <person name="Ng W.-L."/>
            <person name="Kazmierczak K.M."/>
            <person name="Andrzejewski T.M."/>
            <person name="Davidsen T.M."/>
            <person name="Wayne K.J."/>
            <person name="Tettelin H."/>
            <person name="Glass J.I."/>
            <person name="Rusch D."/>
            <person name="Podicherti R."/>
            <person name="Tsui H.-C.T."/>
            <person name="Winkler M.E."/>
        </authorList>
    </citation>
    <scope>NUCLEOTIDE SEQUENCE</scope>
</reference>
<dbReference type="EMBL" id="UINC01190698">
    <property type="protein sequence ID" value="SVE04979.1"/>
    <property type="molecule type" value="Genomic_DNA"/>
</dbReference>
<accession>A0A383ABM7</accession>
<proteinExistence type="predicted"/>
<dbReference type="AlphaFoldDB" id="A0A383ABM7"/>
<organism evidence="3">
    <name type="scientific">marine metagenome</name>
    <dbReference type="NCBI Taxonomy" id="408172"/>
    <lineage>
        <taxon>unclassified sequences</taxon>
        <taxon>metagenomes</taxon>
        <taxon>ecological metagenomes</taxon>
    </lineage>
</organism>
<name>A0A383ABM7_9ZZZZ</name>
<protein>
    <recommendedName>
        <fullName evidence="4">DUF35 domain-containing protein</fullName>
    </recommendedName>
</protein>
<dbReference type="Pfam" id="PF01796">
    <property type="entry name" value="OB_ChsH2_C"/>
    <property type="match status" value="1"/>
</dbReference>
<dbReference type="InterPro" id="IPR012340">
    <property type="entry name" value="NA-bd_OB-fold"/>
</dbReference>
<feature type="domain" description="ChsH2 C-terminal OB-fold" evidence="1">
    <location>
        <begin position="58"/>
        <end position="97"/>
    </location>
</feature>
<evidence type="ECO:0000259" key="2">
    <source>
        <dbReference type="Pfam" id="PF12172"/>
    </source>
</evidence>
<feature type="domain" description="ChsH2 rubredoxin-like zinc ribbon" evidence="2">
    <location>
        <begin position="21"/>
        <end position="53"/>
    </location>
</feature>
<dbReference type="InterPro" id="IPR022002">
    <property type="entry name" value="ChsH2_Znr"/>
</dbReference>
<dbReference type="Pfam" id="PF12172">
    <property type="entry name" value="zf-ChsH2"/>
    <property type="match status" value="1"/>
</dbReference>
<evidence type="ECO:0008006" key="4">
    <source>
        <dbReference type="Google" id="ProtNLM"/>
    </source>
</evidence>
<dbReference type="Gene3D" id="6.10.30.10">
    <property type="match status" value="1"/>
</dbReference>
<dbReference type="PANTHER" id="PTHR34075:SF5">
    <property type="entry name" value="BLR3430 PROTEIN"/>
    <property type="match status" value="1"/>
</dbReference>
<evidence type="ECO:0000313" key="3">
    <source>
        <dbReference type="EMBL" id="SVE04979.1"/>
    </source>
</evidence>
<evidence type="ECO:0000259" key="1">
    <source>
        <dbReference type="Pfam" id="PF01796"/>
    </source>
</evidence>
<dbReference type="PANTHER" id="PTHR34075">
    <property type="entry name" value="BLR3430 PROTEIN"/>
    <property type="match status" value="1"/>
</dbReference>
<dbReference type="InterPro" id="IPR002878">
    <property type="entry name" value="ChsH2_C"/>
</dbReference>